<dbReference type="Proteomes" id="UP001530293">
    <property type="component" value="Unassembled WGS sequence"/>
</dbReference>
<feature type="region of interest" description="Disordered" evidence="1">
    <location>
        <begin position="1"/>
        <end position="20"/>
    </location>
</feature>
<feature type="compositionally biased region" description="Polar residues" evidence="1">
    <location>
        <begin position="1"/>
        <end position="16"/>
    </location>
</feature>
<keyword evidence="3" id="KW-1185">Reference proteome</keyword>
<comment type="caution">
    <text evidence="2">The sequence shown here is derived from an EMBL/GenBank/DDBJ whole genome shotgun (WGS) entry which is preliminary data.</text>
</comment>
<gene>
    <name evidence="2" type="ORF">ACHAWU_003163</name>
</gene>
<proteinExistence type="predicted"/>
<evidence type="ECO:0000256" key="1">
    <source>
        <dbReference type="SAM" id="MobiDB-lite"/>
    </source>
</evidence>
<reference evidence="2 3" key="1">
    <citation type="submission" date="2024-10" db="EMBL/GenBank/DDBJ databases">
        <title>Updated reference genomes for cyclostephanoid diatoms.</title>
        <authorList>
            <person name="Roberts W.R."/>
            <person name="Alverson A.J."/>
        </authorList>
    </citation>
    <scope>NUCLEOTIDE SEQUENCE [LARGE SCALE GENOMIC DNA]</scope>
    <source>
        <strain evidence="2 3">AJA232-27</strain>
    </source>
</reference>
<accession>A0ABD3M820</accession>
<protein>
    <submittedName>
        <fullName evidence="2">Uncharacterized protein</fullName>
    </submittedName>
</protein>
<sequence length="502" mass="58807">MPSESPSAHPTTSSRPSAAPIPYQRTERVEIRYTPWSELTTDVKKYALQLDYNRTTWDILGTNPIEKLDWLRLSRKQKNISIQLGYDRFTWDCWQNHFEGYRWVDLSATFVQAEQWWEDLGWDIYTWNKYDDAPKTDELKWYELSPDERFAAAQLCYFRTTWDQEDVLFEGFPIKKPVLRFLDWMGLREEWRNIAKEGLKYSALSWNVLGMDTIEARSWDSLTPFEKKAAESLGFVPVDWDCWQNHFRGYSWDDLVLYGLDFSYSALGWNELSWTGVESPPPSQGTAWKELTPEQRSAAAELCYFRQNWDMLDITPNSGPFLYPKVKVRYVEWEDLPAEIRAAANSSLLYNDALWNHVGTANIEKKRWTELTDEQRADANTVGFYERTWDCFQNHYRAYEWDELDMDNQDAASVLGWNNSTWAGKDTPPSYDIAWDQLSETEQSEAVKLCYFADNWKVGTRLPPTDQYGERISAAYTIHLGKATRMMCLTLALLGPLIQLLL</sequence>
<dbReference type="AlphaFoldDB" id="A0ABD3M820"/>
<evidence type="ECO:0000313" key="2">
    <source>
        <dbReference type="EMBL" id="KAL3758891.1"/>
    </source>
</evidence>
<name>A0ABD3M820_9STRA</name>
<organism evidence="2 3">
    <name type="scientific">Discostella pseudostelligera</name>
    <dbReference type="NCBI Taxonomy" id="259834"/>
    <lineage>
        <taxon>Eukaryota</taxon>
        <taxon>Sar</taxon>
        <taxon>Stramenopiles</taxon>
        <taxon>Ochrophyta</taxon>
        <taxon>Bacillariophyta</taxon>
        <taxon>Coscinodiscophyceae</taxon>
        <taxon>Thalassiosirophycidae</taxon>
        <taxon>Stephanodiscales</taxon>
        <taxon>Stephanodiscaceae</taxon>
        <taxon>Discostella</taxon>
    </lineage>
</organism>
<dbReference type="EMBL" id="JALLBG020000216">
    <property type="protein sequence ID" value="KAL3758891.1"/>
    <property type="molecule type" value="Genomic_DNA"/>
</dbReference>
<evidence type="ECO:0000313" key="3">
    <source>
        <dbReference type="Proteomes" id="UP001530293"/>
    </source>
</evidence>